<feature type="transmembrane region" description="Helical" evidence="4">
    <location>
        <begin position="6"/>
        <end position="28"/>
    </location>
</feature>
<keyword evidence="7" id="KW-1185">Reference proteome</keyword>
<dbReference type="Pfam" id="PF13365">
    <property type="entry name" value="Trypsin_2"/>
    <property type="match status" value="1"/>
</dbReference>
<dbReference type="Gene3D" id="2.40.10.10">
    <property type="entry name" value="Trypsin-like serine proteases"/>
    <property type="match status" value="2"/>
</dbReference>
<proteinExistence type="inferred from homology"/>
<dbReference type="PANTHER" id="PTHR43343:SF3">
    <property type="entry name" value="PROTEASE DO-LIKE 8, CHLOROPLASTIC"/>
    <property type="match status" value="1"/>
</dbReference>
<accession>A0ABW1XQX0</accession>
<comment type="similarity">
    <text evidence="1">Belongs to the peptidase S1C family.</text>
</comment>
<feature type="domain" description="PDZ" evidence="5">
    <location>
        <begin position="263"/>
        <end position="326"/>
    </location>
</feature>
<dbReference type="InterPro" id="IPR043504">
    <property type="entry name" value="Peptidase_S1_PA_chymotrypsin"/>
</dbReference>
<dbReference type="InterPro" id="IPR036034">
    <property type="entry name" value="PDZ_sf"/>
</dbReference>
<keyword evidence="3" id="KW-0378">Hydrolase</keyword>
<name>A0ABW1XQX0_9ALTE</name>
<dbReference type="InterPro" id="IPR051201">
    <property type="entry name" value="Chloro_Bact_Ser_Proteases"/>
</dbReference>
<keyword evidence="4" id="KW-1133">Transmembrane helix</keyword>
<evidence type="ECO:0000256" key="2">
    <source>
        <dbReference type="ARBA" id="ARBA00022670"/>
    </source>
</evidence>
<dbReference type="SMART" id="SM00228">
    <property type="entry name" value="PDZ"/>
    <property type="match status" value="1"/>
</dbReference>
<dbReference type="PRINTS" id="PR00834">
    <property type="entry name" value="PROTEASES2C"/>
</dbReference>
<sequence>MKANTFVSFLLKSILMGLILSGVLLFLVPQLRQSNGQQWSMFSTGQSASDRVSFHHAVRSAAPAVVDIFSKSIQSSPVSYGAAEIRNSLGSGVIMREDGYIVTCYHVIQDAERILVRLYDGRVLEAQVVGADRPTDLAVLKVEEGNLPVVAQTDNPDIQVGDVVLAIGNPLNLGQNVTQGIVSASGRAGMSNVVGSRYVDYIRMDAVLNEGNSGGALIDSNGILVGINNAVFKTRDNQGRISSVAGVYFAVPYELAKKVMDSLIANGRVIRGFLGITGVEPRDQEGKIQIEGIYVTDVDPLGPAAQAGIQAQDVLTRVNNQPIANIYQVLDIVAESAPGTVITFQILRANRTLSVAVTLGEMKAS</sequence>
<dbReference type="Gene3D" id="2.30.42.10">
    <property type="match status" value="1"/>
</dbReference>
<dbReference type="Proteomes" id="UP001596364">
    <property type="component" value="Unassembled WGS sequence"/>
</dbReference>
<dbReference type="InterPro" id="IPR001940">
    <property type="entry name" value="Peptidase_S1C"/>
</dbReference>
<keyword evidence="4" id="KW-0472">Membrane</keyword>
<dbReference type="PANTHER" id="PTHR43343">
    <property type="entry name" value="PEPTIDASE S12"/>
    <property type="match status" value="1"/>
</dbReference>
<evidence type="ECO:0000313" key="7">
    <source>
        <dbReference type="Proteomes" id="UP001596364"/>
    </source>
</evidence>
<dbReference type="SUPFAM" id="SSF50156">
    <property type="entry name" value="PDZ domain-like"/>
    <property type="match status" value="1"/>
</dbReference>
<comment type="caution">
    <text evidence="6">The sequence shown here is derived from an EMBL/GenBank/DDBJ whole genome shotgun (WGS) entry which is preliminary data.</text>
</comment>
<dbReference type="InterPro" id="IPR009003">
    <property type="entry name" value="Peptidase_S1_PA"/>
</dbReference>
<dbReference type="EMBL" id="JBHSUS010000001">
    <property type="protein sequence ID" value="MFC6441140.1"/>
    <property type="molecule type" value="Genomic_DNA"/>
</dbReference>
<evidence type="ECO:0000256" key="4">
    <source>
        <dbReference type="SAM" id="Phobius"/>
    </source>
</evidence>
<keyword evidence="4" id="KW-0812">Transmembrane</keyword>
<dbReference type="Pfam" id="PF13180">
    <property type="entry name" value="PDZ_2"/>
    <property type="match status" value="1"/>
</dbReference>
<evidence type="ECO:0000256" key="1">
    <source>
        <dbReference type="ARBA" id="ARBA00010541"/>
    </source>
</evidence>
<dbReference type="RefSeq" id="WP_254426587.1">
    <property type="nucleotide sequence ID" value="NZ_JBHSUS010000001.1"/>
</dbReference>
<evidence type="ECO:0000259" key="5">
    <source>
        <dbReference type="PROSITE" id="PS50106"/>
    </source>
</evidence>
<evidence type="ECO:0000313" key="6">
    <source>
        <dbReference type="EMBL" id="MFC6441140.1"/>
    </source>
</evidence>
<organism evidence="6 7">
    <name type="scientific">Pseudobowmanella zhangzhouensis</name>
    <dbReference type="NCBI Taxonomy" id="1537679"/>
    <lineage>
        <taxon>Bacteria</taxon>
        <taxon>Pseudomonadati</taxon>
        <taxon>Pseudomonadota</taxon>
        <taxon>Gammaproteobacteria</taxon>
        <taxon>Alteromonadales</taxon>
        <taxon>Alteromonadaceae</taxon>
    </lineage>
</organism>
<dbReference type="InterPro" id="IPR001478">
    <property type="entry name" value="PDZ"/>
</dbReference>
<reference evidence="7" key="1">
    <citation type="journal article" date="2019" name="Int. J. Syst. Evol. Microbiol.">
        <title>The Global Catalogue of Microorganisms (GCM) 10K type strain sequencing project: providing services to taxonomists for standard genome sequencing and annotation.</title>
        <authorList>
            <consortium name="The Broad Institute Genomics Platform"/>
            <consortium name="The Broad Institute Genome Sequencing Center for Infectious Disease"/>
            <person name="Wu L."/>
            <person name="Ma J."/>
        </authorList>
    </citation>
    <scope>NUCLEOTIDE SEQUENCE [LARGE SCALE GENOMIC DNA]</scope>
    <source>
        <strain evidence="7">CGMCC 1.16031</strain>
    </source>
</reference>
<keyword evidence="2" id="KW-0645">Protease</keyword>
<gene>
    <name evidence="6" type="ORF">ACFP85_13390</name>
</gene>
<evidence type="ECO:0000256" key="3">
    <source>
        <dbReference type="ARBA" id="ARBA00022801"/>
    </source>
</evidence>
<protein>
    <submittedName>
        <fullName evidence="6">Trypsin-like peptidase domain-containing protein</fullName>
    </submittedName>
</protein>
<dbReference type="PROSITE" id="PS50106">
    <property type="entry name" value="PDZ"/>
    <property type="match status" value="1"/>
</dbReference>
<dbReference type="SUPFAM" id="SSF50494">
    <property type="entry name" value="Trypsin-like serine proteases"/>
    <property type="match status" value="1"/>
</dbReference>